<gene>
    <name evidence="1" type="ORF">LTR78_000410</name>
</gene>
<organism evidence="1 2">
    <name type="scientific">Recurvomyces mirabilis</name>
    <dbReference type="NCBI Taxonomy" id="574656"/>
    <lineage>
        <taxon>Eukaryota</taxon>
        <taxon>Fungi</taxon>
        <taxon>Dikarya</taxon>
        <taxon>Ascomycota</taxon>
        <taxon>Pezizomycotina</taxon>
        <taxon>Dothideomycetes</taxon>
        <taxon>Dothideomycetidae</taxon>
        <taxon>Mycosphaerellales</taxon>
        <taxon>Teratosphaeriaceae</taxon>
        <taxon>Recurvomyces</taxon>
    </lineage>
</organism>
<dbReference type="EMBL" id="JAUTXT010000001">
    <property type="protein sequence ID" value="KAK3680033.1"/>
    <property type="molecule type" value="Genomic_DNA"/>
</dbReference>
<dbReference type="InterPro" id="IPR038883">
    <property type="entry name" value="AN11006-like"/>
</dbReference>
<dbReference type="PANTHER" id="PTHR42085">
    <property type="entry name" value="F-BOX DOMAIN-CONTAINING PROTEIN"/>
    <property type="match status" value="1"/>
</dbReference>
<dbReference type="AlphaFoldDB" id="A0AAE0WXY2"/>
<proteinExistence type="predicted"/>
<dbReference type="PANTHER" id="PTHR42085:SF8">
    <property type="entry name" value="F-BOX DOMAIN-CONTAINING PROTEIN"/>
    <property type="match status" value="1"/>
</dbReference>
<name>A0AAE0WXY2_9PEZI</name>
<comment type="caution">
    <text evidence="1">The sequence shown here is derived from an EMBL/GenBank/DDBJ whole genome shotgun (WGS) entry which is preliminary data.</text>
</comment>
<protein>
    <submittedName>
        <fullName evidence="1">Uncharacterized protein</fullName>
    </submittedName>
</protein>
<accession>A0AAE0WXY2</accession>
<keyword evidence="2" id="KW-1185">Reference proteome</keyword>
<reference evidence="1" key="1">
    <citation type="submission" date="2023-07" db="EMBL/GenBank/DDBJ databases">
        <title>Black Yeasts Isolated from many extreme environments.</title>
        <authorList>
            <person name="Coleine C."/>
            <person name="Stajich J.E."/>
            <person name="Selbmann L."/>
        </authorList>
    </citation>
    <scope>NUCLEOTIDE SEQUENCE</scope>
    <source>
        <strain evidence="1">CCFEE 5485</strain>
    </source>
</reference>
<evidence type="ECO:0000313" key="1">
    <source>
        <dbReference type="EMBL" id="KAK3680033.1"/>
    </source>
</evidence>
<sequence length="440" mass="49713">MPAMAIRKRSNTSNIDTDRKRRRLTRSQEQQIRGVFPFLALPAELRMVVYDYAIDTAGARKLLQCYYDKIRDATTTEISKIMGPLVYFRTPTILLLNKQIHREAYELVPKRQLTFDHGLLDLADLQDFVSPALLHTVSSITINDSGHPLFKSNMIAASWMGYMTLLEQLADVLSRGHKLKTFEISFEHEELVPHITICWAKTYNCGFRDTLRKACDALRSVRNVGSVTLRGLPEPLASQLKARMESTPINFLDLPAELRNKVYGYAADWSDITPQLAETMSKWLNKTMMPLWPARSTPTILLLNKQITNEALVVLRNKPLVLSLPVNHDLQYQAQVPVVLNLVSPTTLKYVQHLVLDIGSWEWVYSLDSLLPHFGTYTGSSGSVSPITAQHISFTAINVPTTHHNTPTTGLPILGLTPAVHSLDVRFSDILKDRFLDDPQ</sequence>
<evidence type="ECO:0000313" key="2">
    <source>
        <dbReference type="Proteomes" id="UP001274830"/>
    </source>
</evidence>
<dbReference type="Proteomes" id="UP001274830">
    <property type="component" value="Unassembled WGS sequence"/>
</dbReference>